<reference evidence="1" key="4">
    <citation type="submission" date="2019-03" db="UniProtKB">
        <authorList>
            <consortium name="EnsemblPlants"/>
        </authorList>
    </citation>
    <scope>IDENTIFICATION</scope>
</reference>
<proteinExistence type="predicted"/>
<reference evidence="2" key="1">
    <citation type="journal article" date="2014" name="Science">
        <title>Ancient hybridizations among the ancestral genomes of bread wheat.</title>
        <authorList>
            <consortium name="International Wheat Genome Sequencing Consortium,"/>
            <person name="Marcussen T."/>
            <person name="Sandve S.R."/>
            <person name="Heier L."/>
            <person name="Spannagl M."/>
            <person name="Pfeifer M."/>
            <person name="Jakobsen K.S."/>
            <person name="Wulff B.B."/>
            <person name="Steuernagel B."/>
            <person name="Mayer K.F."/>
            <person name="Olsen O.A."/>
        </authorList>
    </citation>
    <scope>NUCLEOTIDE SEQUENCE [LARGE SCALE GENOMIC DNA]</scope>
    <source>
        <strain evidence="2">cv. AL8/78</strain>
    </source>
</reference>
<reference evidence="1" key="3">
    <citation type="journal article" date="2017" name="Nature">
        <title>Genome sequence of the progenitor of the wheat D genome Aegilops tauschii.</title>
        <authorList>
            <person name="Luo M.C."/>
            <person name="Gu Y.Q."/>
            <person name="Puiu D."/>
            <person name="Wang H."/>
            <person name="Twardziok S.O."/>
            <person name="Deal K.R."/>
            <person name="Huo N."/>
            <person name="Zhu T."/>
            <person name="Wang L."/>
            <person name="Wang Y."/>
            <person name="McGuire P.E."/>
            <person name="Liu S."/>
            <person name="Long H."/>
            <person name="Ramasamy R.K."/>
            <person name="Rodriguez J.C."/>
            <person name="Van S.L."/>
            <person name="Yuan L."/>
            <person name="Wang Z."/>
            <person name="Xia Z."/>
            <person name="Xiao L."/>
            <person name="Anderson O.D."/>
            <person name="Ouyang S."/>
            <person name="Liang Y."/>
            <person name="Zimin A.V."/>
            <person name="Pertea G."/>
            <person name="Qi P."/>
            <person name="Bennetzen J.L."/>
            <person name="Dai X."/>
            <person name="Dawson M.W."/>
            <person name="Muller H.G."/>
            <person name="Kugler K."/>
            <person name="Rivarola-Duarte L."/>
            <person name="Spannagl M."/>
            <person name="Mayer K.F.X."/>
            <person name="Lu F.H."/>
            <person name="Bevan M.W."/>
            <person name="Leroy P."/>
            <person name="Li P."/>
            <person name="You F.M."/>
            <person name="Sun Q."/>
            <person name="Liu Z."/>
            <person name="Lyons E."/>
            <person name="Wicker T."/>
            <person name="Salzberg S.L."/>
            <person name="Devos K.M."/>
            <person name="Dvorak J."/>
        </authorList>
    </citation>
    <scope>NUCLEOTIDE SEQUENCE [LARGE SCALE GENOMIC DNA]</scope>
    <source>
        <strain evidence="1">cv. AL8/78</strain>
    </source>
</reference>
<protein>
    <submittedName>
        <fullName evidence="1">Uncharacterized protein</fullName>
    </submittedName>
</protein>
<keyword evidence="2" id="KW-1185">Reference proteome</keyword>
<reference evidence="2" key="2">
    <citation type="journal article" date="2017" name="Nat. Plants">
        <title>The Aegilops tauschii genome reveals multiple impacts of transposons.</title>
        <authorList>
            <person name="Zhao G."/>
            <person name="Zou C."/>
            <person name="Li K."/>
            <person name="Wang K."/>
            <person name="Li T."/>
            <person name="Gao L."/>
            <person name="Zhang X."/>
            <person name="Wang H."/>
            <person name="Yang Z."/>
            <person name="Liu X."/>
            <person name="Jiang W."/>
            <person name="Mao L."/>
            <person name="Kong X."/>
            <person name="Jiao Y."/>
            <person name="Jia J."/>
        </authorList>
    </citation>
    <scope>NUCLEOTIDE SEQUENCE [LARGE SCALE GENOMIC DNA]</scope>
    <source>
        <strain evidence="2">cv. AL8/78</strain>
    </source>
</reference>
<name>A0A453R0W0_AEGTS</name>
<dbReference type="EnsemblPlants" id="AET7Gv20419500.11">
    <property type="protein sequence ID" value="AET7Gv20419500.11"/>
    <property type="gene ID" value="AET7Gv20419500"/>
</dbReference>
<sequence>MLYELCINYSLCSGILVAGEILYKFCYVTNFLNFPFLPTRRLCSPLARLCSPLSRRLSSPHRLCTATSPATTSPTSPARRPPALPVTAVFLPPPLTPVVHSHPTSEVKL</sequence>
<evidence type="ECO:0000313" key="1">
    <source>
        <dbReference type="EnsemblPlants" id="AET7Gv20419500.11"/>
    </source>
</evidence>
<reference evidence="1" key="5">
    <citation type="journal article" date="2021" name="G3 (Bethesda)">
        <title>Aegilops tauschii genome assembly Aet v5.0 features greater sequence contiguity and improved annotation.</title>
        <authorList>
            <person name="Wang L."/>
            <person name="Zhu T."/>
            <person name="Rodriguez J.C."/>
            <person name="Deal K.R."/>
            <person name="Dubcovsky J."/>
            <person name="McGuire P.E."/>
            <person name="Lux T."/>
            <person name="Spannagl M."/>
            <person name="Mayer K.F.X."/>
            <person name="Baldrich P."/>
            <person name="Meyers B.C."/>
            <person name="Huo N."/>
            <person name="Gu Y.Q."/>
            <person name="Zhou H."/>
            <person name="Devos K.M."/>
            <person name="Bennetzen J.L."/>
            <person name="Unver T."/>
            <person name="Budak H."/>
            <person name="Gulick P.J."/>
            <person name="Galiba G."/>
            <person name="Kalapos B."/>
            <person name="Nelson D.R."/>
            <person name="Li P."/>
            <person name="You F.M."/>
            <person name="Luo M.C."/>
            <person name="Dvorak J."/>
        </authorList>
    </citation>
    <scope>NUCLEOTIDE SEQUENCE [LARGE SCALE GENOMIC DNA]</scope>
    <source>
        <strain evidence="1">cv. AL8/78</strain>
    </source>
</reference>
<accession>A0A453R0W0</accession>
<dbReference type="Gramene" id="AET7Gv20419500.11">
    <property type="protein sequence ID" value="AET7Gv20419500.11"/>
    <property type="gene ID" value="AET7Gv20419500"/>
</dbReference>
<organism evidence="1 2">
    <name type="scientific">Aegilops tauschii subsp. strangulata</name>
    <name type="common">Goatgrass</name>
    <dbReference type="NCBI Taxonomy" id="200361"/>
    <lineage>
        <taxon>Eukaryota</taxon>
        <taxon>Viridiplantae</taxon>
        <taxon>Streptophyta</taxon>
        <taxon>Embryophyta</taxon>
        <taxon>Tracheophyta</taxon>
        <taxon>Spermatophyta</taxon>
        <taxon>Magnoliopsida</taxon>
        <taxon>Liliopsida</taxon>
        <taxon>Poales</taxon>
        <taxon>Poaceae</taxon>
        <taxon>BOP clade</taxon>
        <taxon>Pooideae</taxon>
        <taxon>Triticodae</taxon>
        <taxon>Triticeae</taxon>
        <taxon>Triticinae</taxon>
        <taxon>Aegilops</taxon>
    </lineage>
</organism>
<dbReference type="Proteomes" id="UP000015105">
    <property type="component" value="Chromosome 7D"/>
</dbReference>
<evidence type="ECO:0000313" key="2">
    <source>
        <dbReference type="Proteomes" id="UP000015105"/>
    </source>
</evidence>
<dbReference type="AlphaFoldDB" id="A0A453R0W0"/>